<dbReference type="RefSeq" id="WP_187301839.1">
    <property type="nucleotide sequence ID" value="NZ_JACRYT010000001.1"/>
</dbReference>
<accession>A0A923NKF2</accession>
<dbReference type="Proteomes" id="UP000602647">
    <property type="component" value="Unassembled WGS sequence"/>
</dbReference>
<keyword evidence="1" id="KW-0732">Signal</keyword>
<protein>
    <submittedName>
        <fullName evidence="2">Uncharacterized protein</fullName>
    </submittedName>
</protein>
<gene>
    <name evidence="2" type="ORF">H9L42_02415</name>
</gene>
<comment type="caution">
    <text evidence="2">The sequence shown here is derived from an EMBL/GenBank/DDBJ whole genome shotgun (WGS) entry which is preliminary data.</text>
</comment>
<evidence type="ECO:0000313" key="2">
    <source>
        <dbReference type="EMBL" id="MBC6678679.1"/>
    </source>
</evidence>
<evidence type="ECO:0000256" key="1">
    <source>
        <dbReference type="SAM" id="SignalP"/>
    </source>
</evidence>
<feature type="signal peptide" evidence="1">
    <location>
        <begin position="1"/>
        <end position="21"/>
    </location>
</feature>
<keyword evidence="3" id="KW-1185">Reference proteome</keyword>
<organism evidence="2 3">
    <name type="scientific">Zhenpiania hominis</name>
    <dbReference type="NCBI Taxonomy" id="2763644"/>
    <lineage>
        <taxon>Bacteria</taxon>
        <taxon>Bacillati</taxon>
        <taxon>Bacillota</taxon>
        <taxon>Clostridia</taxon>
        <taxon>Peptostreptococcales</taxon>
        <taxon>Anaerovoracaceae</taxon>
        <taxon>Zhenpiania</taxon>
    </lineage>
</organism>
<dbReference type="PROSITE" id="PS51257">
    <property type="entry name" value="PROKAR_LIPOPROTEIN"/>
    <property type="match status" value="1"/>
</dbReference>
<reference evidence="2" key="1">
    <citation type="submission" date="2020-08" db="EMBL/GenBank/DDBJ databases">
        <title>Genome public.</title>
        <authorList>
            <person name="Liu C."/>
            <person name="Sun Q."/>
        </authorList>
    </citation>
    <scope>NUCLEOTIDE SEQUENCE</scope>
    <source>
        <strain evidence="2">BX12</strain>
    </source>
</reference>
<evidence type="ECO:0000313" key="3">
    <source>
        <dbReference type="Proteomes" id="UP000602647"/>
    </source>
</evidence>
<sequence length="147" mass="15929">MKKVWILAAVMMIALLCGCQANEDTGADYRDDFSKAQEIAVVPAGTSEVTKIISSGEDIEAFVSGMDIESWKLAKLPEGAVEVGTFGLSQEKTIKLGQTDTDGTLYDVATITLYEEPYIAVEIVGVDMDMMFQVSEGAADHLKGYFE</sequence>
<name>A0A923NKF2_9FIRM</name>
<dbReference type="AlphaFoldDB" id="A0A923NKF2"/>
<proteinExistence type="predicted"/>
<dbReference type="EMBL" id="JACRYT010000001">
    <property type="protein sequence ID" value="MBC6678679.1"/>
    <property type="molecule type" value="Genomic_DNA"/>
</dbReference>
<feature type="chain" id="PRO_5039379760" evidence="1">
    <location>
        <begin position="22"/>
        <end position="147"/>
    </location>
</feature>